<evidence type="ECO:0000313" key="4">
    <source>
        <dbReference type="EMBL" id="VAW99751.1"/>
    </source>
</evidence>
<protein>
    <submittedName>
        <fullName evidence="4">FIG015287: Zinc protease</fullName>
    </submittedName>
</protein>
<dbReference type="InterPro" id="IPR050361">
    <property type="entry name" value="MPP/UQCRC_Complex"/>
</dbReference>
<dbReference type="Gene3D" id="3.30.830.10">
    <property type="entry name" value="Metalloenzyme, LuxS/M16 peptidase-like"/>
    <property type="match status" value="2"/>
</dbReference>
<dbReference type="SUPFAM" id="SSF63411">
    <property type="entry name" value="LuxS/MPP-like metallohydrolase"/>
    <property type="match status" value="2"/>
</dbReference>
<dbReference type="Pfam" id="PF05193">
    <property type="entry name" value="Peptidase_M16_C"/>
    <property type="match status" value="1"/>
</dbReference>
<proteinExistence type="predicted"/>
<keyword evidence="1" id="KW-0175">Coiled coil</keyword>
<dbReference type="AlphaFoldDB" id="A0A3B1A6R0"/>
<name>A0A3B1A6R0_9ZZZZ</name>
<dbReference type="InterPro" id="IPR011765">
    <property type="entry name" value="Pept_M16_N"/>
</dbReference>
<dbReference type="EMBL" id="UOFR01000070">
    <property type="protein sequence ID" value="VAW99751.1"/>
    <property type="molecule type" value="Genomic_DNA"/>
</dbReference>
<dbReference type="InterPro" id="IPR007863">
    <property type="entry name" value="Peptidase_M16_C"/>
</dbReference>
<keyword evidence="4" id="KW-0645">Protease</keyword>
<dbReference type="PANTHER" id="PTHR11851">
    <property type="entry name" value="METALLOPROTEASE"/>
    <property type="match status" value="1"/>
</dbReference>
<organism evidence="4">
    <name type="scientific">hydrothermal vent metagenome</name>
    <dbReference type="NCBI Taxonomy" id="652676"/>
    <lineage>
        <taxon>unclassified sequences</taxon>
        <taxon>metagenomes</taxon>
        <taxon>ecological metagenomes</taxon>
    </lineage>
</organism>
<keyword evidence="4" id="KW-0378">Hydrolase</keyword>
<feature type="domain" description="Peptidase M16 N-terminal" evidence="2">
    <location>
        <begin position="50"/>
        <end position="197"/>
    </location>
</feature>
<dbReference type="GO" id="GO:0046872">
    <property type="term" value="F:metal ion binding"/>
    <property type="evidence" value="ECO:0007669"/>
    <property type="project" value="InterPro"/>
</dbReference>
<evidence type="ECO:0000256" key="1">
    <source>
        <dbReference type="SAM" id="Coils"/>
    </source>
</evidence>
<evidence type="ECO:0000259" key="2">
    <source>
        <dbReference type="Pfam" id="PF00675"/>
    </source>
</evidence>
<feature type="coiled-coil region" evidence="1">
    <location>
        <begin position="340"/>
        <end position="367"/>
    </location>
</feature>
<accession>A0A3B1A6R0</accession>
<sequence>MFNQKNFFIFFILVVIVGGLYALSSRDDSNSSARSQGLNIESWQSDKGAKVLYVHAPELPMVDVRIVFDAGSARDGGKPGLASLTNLLLDHGAGEWNTNQIVERFDSVGAQFGSSALRDMAIVSLRSLTDKSWLEKALDTTATILQKPKFISDELERERKRILVALKNQKESAGALASIAFYKALYGDHPYATPTSGDEDSVKEISRDDVAAFYKKYYVAKNATVVIVGAIEKSQAKKIVAQLVDGLEAGEKAPQLPDVKAITKTETIKQVHPSKQTHIMVGQEGKLRGDVDYFALYVGNHILGGSGFGSRIVEEIRENRGLAYSSYSYFSAMRKKGPFVMGLQTKNEQAEEALKVLFETVRKFIENGPTEEELISAKKNITGGFPLRIDSNRDITEYVAMIGFYDLPLDYLTNFNAKVEQVTVEQIKDAFERRVHPDKMVVVMVGGEAKTGQTEESKTNSKSAE</sequence>
<dbReference type="Pfam" id="PF00675">
    <property type="entry name" value="Peptidase_M16"/>
    <property type="match status" value="1"/>
</dbReference>
<dbReference type="GO" id="GO:0008233">
    <property type="term" value="F:peptidase activity"/>
    <property type="evidence" value="ECO:0007669"/>
    <property type="project" value="UniProtKB-KW"/>
</dbReference>
<dbReference type="GO" id="GO:0006508">
    <property type="term" value="P:proteolysis"/>
    <property type="evidence" value="ECO:0007669"/>
    <property type="project" value="UniProtKB-KW"/>
</dbReference>
<dbReference type="PANTHER" id="PTHR11851:SF224">
    <property type="entry name" value="PROCESSING PROTEASE"/>
    <property type="match status" value="1"/>
</dbReference>
<reference evidence="4" key="1">
    <citation type="submission" date="2018-06" db="EMBL/GenBank/DDBJ databases">
        <authorList>
            <person name="Zhirakovskaya E."/>
        </authorList>
    </citation>
    <scope>NUCLEOTIDE SEQUENCE</scope>
</reference>
<dbReference type="InterPro" id="IPR011249">
    <property type="entry name" value="Metalloenz_LuxS/M16"/>
</dbReference>
<gene>
    <name evidence="4" type="ORF">MNBD_GAMMA21-2326</name>
</gene>
<feature type="domain" description="Peptidase M16 C-terminal" evidence="3">
    <location>
        <begin position="205"/>
        <end position="380"/>
    </location>
</feature>
<evidence type="ECO:0000259" key="3">
    <source>
        <dbReference type="Pfam" id="PF05193"/>
    </source>
</evidence>